<proteinExistence type="predicted"/>
<reference evidence="1 2" key="1">
    <citation type="journal article" date="2021" name="Elife">
        <title>Chloroplast acquisition without the gene transfer in kleptoplastic sea slugs, Plakobranchus ocellatus.</title>
        <authorList>
            <person name="Maeda T."/>
            <person name="Takahashi S."/>
            <person name="Yoshida T."/>
            <person name="Shimamura S."/>
            <person name="Takaki Y."/>
            <person name="Nagai Y."/>
            <person name="Toyoda A."/>
            <person name="Suzuki Y."/>
            <person name="Arimoto A."/>
            <person name="Ishii H."/>
            <person name="Satoh N."/>
            <person name="Nishiyama T."/>
            <person name="Hasebe M."/>
            <person name="Maruyama T."/>
            <person name="Minagawa J."/>
            <person name="Obokata J."/>
            <person name="Shigenobu S."/>
        </authorList>
    </citation>
    <scope>NUCLEOTIDE SEQUENCE [LARGE SCALE GENOMIC DNA]</scope>
</reference>
<evidence type="ECO:0000313" key="2">
    <source>
        <dbReference type="Proteomes" id="UP000735302"/>
    </source>
</evidence>
<keyword evidence="2" id="KW-1185">Reference proteome</keyword>
<dbReference type="AlphaFoldDB" id="A0AAV4DYY2"/>
<dbReference type="EMBL" id="BLXT01008462">
    <property type="protein sequence ID" value="GFO49298.1"/>
    <property type="molecule type" value="Genomic_DNA"/>
</dbReference>
<gene>
    <name evidence="1" type="ORF">PoB_007580300</name>
</gene>
<dbReference type="Proteomes" id="UP000735302">
    <property type="component" value="Unassembled WGS sequence"/>
</dbReference>
<name>A0AAV4DYY2_9GAST</name>
<sequence length="126" mass="14699">MHKAYDSEGLPFFQSDLCWHVLWHFKSSRLTELMHKAYDSEGLPIFQSDLCWHVLWLTELMQKLLPELLQRHLFLVHLVESVHRECMHYTGLSLISTGKIVSTISEGGDCVLRNIRPFVLTSHNHS</sequence>
<evidence type="ECO:0000313" key="1">
    <source>
        <dbReference type="EMBL" id="GFO49298.1"/>
    </source>
</evidence>
<organism evidence="1 2">
    <name type="scientific">Plakobranchus ocellatus</name>
    <dbReference type="NCBI Taxonomy" id="259542"/>
    <lineage>
        <taxon>Eukaryota</taxon>
        <taxon>Metazoa</taxon>
        <taxon>Spiralia</taxon>
        <taxon>Lophotrochozoa</taxon>
        <taxon>Mollusca</taxon>
        <taxon>Gastropoda</taxon>
        <taxon>Heterobranchia</taxon>
        <taxon>Euthyneura</taxon>
        <taxon>Panpulmonata</taxon>
        <taxon>Sacoglossa</taxon>
        <taxon>Placobranchoidea</taxon>
        <taxon>Plakobranchidae</taxon>
        <taxon>Plakobranchus</taxon>
    </lineage>
</organism>
<accession>A0AAV4DYY2</accession>
<protein>
    <submittedName>
        <fullName evidence="1">Uncharacterized protein</fullName>
    </submittedName>
</protein>
<comment type="caution">
    <text evidence="1">The sequence shown here is derived from an EMBL/GenBank/DDBJ whole genome shotgun (WGS) entry which is preliminary data.</text>
</comment>